<dbReference type="CDD" id="cd06445">
    <property type="entry name" value="ATase"/>
    <property type="match status" value="1"/>
</dbReference>
<reference evidence="8 9" key="1">
    <citation type="submission" date="2020-02" db="EMBL/GenBank/DDBJ databases">
        <title>Characterization of phylogenetic diversity of novel bifidobacterial species isolated in Czech ZOOs.</title>
        <authorList>
            <person name="Lugli G.A."/>
            <person name="Vera N.B."/>
            <person name="Ventura M."/>
        </authorList>
    </citation>
    <scope>NUCLEOTIDE SEQUENCE [LARGE SCALE GENOMIC DNA]</scope>
    <source>
        <strain evidence="8 9">DSM 109960</strain>
    </source>
</reference>
<dbReference type="Proteomes" id="UP000529710">
    <property type="component" value="Unassembled WGS sequence"/>
</dbReference>
<dbReference type="InterPro" id="IPR036388">
    <property type="entry name" value="WH-like_DNA-bd_sf"/>
</dbReference>
<dbReference type="SUPFAM" id="SSF46767">
    <property type="entry name" value="Methylated DNA-protein cysteine methyltransferase, C-terminal domain"/>
    <property type="match status" value="1"/>
</dbReference>
<dbReference type="InterPro" id="IPR036217">
    <property type="entry name" value="MethylDNA_cys_MeTrfase_DNAb"/>
</dbReference>
<comment type="catalytic activity">
    <reaction evidence="6">
        <text>a 6-O-methyl-2'-deoxyguanosine in DNA + L-cysteinyl-[protein] = S-methyl-L-cysteinyl-[protein] + a 2'-deoxyguanosine in DNA</text>
        <dbReference type="Rhea" id="RHEA:24000"/>
        <dbReference type="Rhea" id="RHEA-COMP:10131"/>
        <dbReference type="Rhea" id="RHEA-COMP:10132"/>
        <dbReference type="Rhea" id="RHEA-COMP:11367"/>
        <dbReference type="Rhea" id="RHEA-COMP:11368"/>
        <dbReference type="ChEBI" id="CHEBI:29950"/>
        <dbReference type="ChEBI" id="CHEBI:82612"/>
        <dbReference type="ChEBI" id="CHEBI:85445"/>
        <dbReference type="ChEBI" id="CHEBI:85448"/>
        <dbReference type="EC" id="2.1.1.63"/>
    </reaction>
</comment>
<dbReference type="EMBL" id="JAAIIF010000008">
    <property type="protein sequence ID" value="NMM96341.1"/>
    <property type="molecule type" value="Genomic_DNA"/>
</dbReference>
<proteinExistence type="predicted"/>
<evidence type="ECO:0000313" key="8">
    <source>
        <dbReference type="EMBL" id="NMM96341.1"/>
    </source>
</evidence>
<dbReference type="RefSeq" id="WP_169080009.1">
    <property type="nucleotide sequence ID" value="NZ_JAAIIF010000008.1"/>
</dbReference>
<evidence type="ECO:0000256" key="2">
    <source>
        <dbReference type="ARBA" id="ARBA00022603"/>
    </source>
</evidence>
<keyword evidence="2 8" id="KW-0489">Methyltransferase</keyword>
<dbReference type="InterPro" id="IPR001497">
    <property type="entry name" value="MethylDNA_cys_MeTrfase_AS"/>
</dbReference>
<dbReference type="NCBIfam" id="TIGR00589">
    <property type="entry name" value="ogt"/>
    <property type="match status" value="1"/>
</dbReference>
<sequence length="115" mass="12315">MAEDESFNEHVYAVVRGIPRGMVATYGQVAALIGAPRCARLVGYALHGNPQQGVIPCHRVVFRDGSLAPGFAFGGPDAQRELLEAEGVVFVPPKPNGNAGDGGWRVDLERCQWKA</sequence>
<organism evidence="8 9">
    <name type="scientific">Bifidobacterium erythrocebi</name>
    <dbReference type="NCBI Taxonomy" id="2675325"/>
    <lineage>
        <taxon>Bacteria</taxon>
        <taxon>Bacillati</taxon>
        <taxon>Actinomycetota</taxon>
        <taxon>Actinomycetes</taxon>
        <taxon>Bifidobacteriales</taxon>
        <taxon>Bifidobacteriaceae</taxon>
        <taxon>Bifidobacterium</taxon>
    </lineage>
</organism>
<evidence type="ECO:0000256" key="6">
    <source>
        <dbReference type="ARBA" id="ARBA00049348"/>
    </source>
</evidence>
<dbReference type="InterPro" id="IPR014048">
    <property type="entry name" value="MethylDNA_cys_MeTrfase_DNA-bd"/>
</dbReference>
<dbReference type="PANTHER" id="PTHR42942:SF1">
    <property type="entry name" value="ALKYLTRANSFERASE-LIKE PROTEIN 1"/>
    <property type="match status" value="1"/>
</dbReference>
<dbReference type="AlphaFoldDB" id="A0A7Y0EVX6"/>
<dbReference type="InterPro" id="IPR052520">
    <property type="entry name" value="ATL_DNA_repair"/>
</dbReference>
<evidence type="ECO:0000256" key="1">
    <source>
        <dbReference type="ARBA" id="ARBA00001286"/>
    </source>
</evidence>
<evidence type="ECO:0000259" key="7">
    <source>
        <dbReference type="Pfam" id="PF01035"/>
    </source>
</evidence>
<dbReference type="PROSITE" id="PS00374">
    <property type="entry name" value="MGMT"/>
    <property type="match status" value="1"/>
</dbReference>
<dbReference type="GO" id="GO:0006281">
    <property type="term" value="P:DNA repair"/>
    <property type="evidence" value="ECO:0007669"/>
    <property type="project" value="UniProtKB-KW"/>
</dbReference>
<evidence type="ECO:0000256" key="5">
    <source>
        <dbReference type="ARBA" id="ARBA00023204"/>
    </source>
</evidence>
<keyword evidence="4" id="KW-0227">DNA damage</keyword>
<protein>
    <submittedName>
        <fullName evidence="8">Methylated-DNA--protein-cysteine methyltransferase</fullName>
    </submittedName>
</protein>
<evidence type="ECO:0000256" key="4">
    <source>
        <dbReference type="ARBA" id="ARBA00022763"/>
    </source>
</evidence>
<comment type="catalytic activity">
    <reaction evidence="1">
        <text>a 4-O-methyl-thymidine in DNA + L-cysteinyl-[protein] = a thymidine in DNA + S-methyl-L-cysteinyl-[protein]</text>
        <dbReference type="Rhea" id="RHEA:53428"/>
        <dbReference type="Rhea" id="RHEA-COMP:10131"/>
        <dbReference type="Rhea" id="RHEA-COMP:10132"/>
        <dbReference type="Rhea" id="RHEA-COMP:13555"/>
        <dbReference type="Rhea" id="RHEA-COMP:13556"/>
        <dbReference type="ChEBI" id="CHEBI:29950"/>
        <dbReference type="ChEBI" id="CHEBI:82612"/>
        <dbReference type="ChEBI" id="CHEBI:137386"/>
        <dbReference type="ChEBI" id="CHEBI:137387"/>
        <dbReference type="EC" id="2.1.1.63"/>
    </reaction>
</comment>
<keyword evidence="9" id="KW-1185">Reference proteome</keyword>
<dbReference type="PANTHER" id="PTHR42942">
    <property type="entry name" value="6-O-METHYLGUANINE DNA METHYLTRANSFERASE"/>
    <property type="match status" value="1"/>
</dbReference>
<dbReference type="GO" id="GO:0032259">
    <property type="term" value="P:methylation"/>
    <property type="evidence" value="ECO:0007669"/>
    <property type="project" value="UniProtKB-KW"/>
</dbReference>
<gene>
    <name evidence="8" type="ORF">G1C98_1077</name>
</gene>
<keyword evidence="3 8" id="KW-0808">Transferase</keyword>
<dbReference type="Gene3D" id="1.10.10.10">
    <property type="entry name" value="Winged helix-like DNA-binding domain superfamily/Winged helix DNA-binding domain"/>
    <property type="match status" value="1"/>
</dbReference>
<dbReference type="GO" id="GO:0003908">
    <property type="term" value="F:methylated-DNA-[protein]-cysteine S-methyltransferase activity"/>
    <property type="evidence" value="ECO:0007669"/>
    <property type="project" value="UniProtKB-EC"/>
</dbReference>
<accession>A0A7Y0EVX6</accession>
<evidence type="ECO:0000313" key="9">
    <source>
        <dbReference type="Proteomes" id="UP000529710"/>
    </source>
</evidence>
<feature type="domain" description="Methylated-DNA-[protein]-cysteine S-methyltransferase DNA binding" evidence="7">
    <location>
        <begin position="7"/>
        <end position="88"/>
    </location>
</feature>
<dbReference type="Pfam" id="PF01035">
    <property type="entry name" value="DNA_binding_1"/>
    <property type="match status" value="1"/>
</dbReference>
<keyword evidence="5" id="KW-0234">DNA repair</keyword>
<name>A0A7Y0EVX6_9BIFI</name>
<comment type="caution">
    <text evidence="8">The sequence shown here is derived from an EMBL/GenBank/DDBJ whole genome shotgun (WGS) entry which is preliminary data.</text>
</comment>
<evidence type="ECO:0000256" key="3">
    <source>
        <dbReference type="ARBA" id="ARBA00022679"/>
    </source>
</evidence>